<evidence type="ECO:0000256" key="5">
    <source>
        <dbReference type="SAM" id="MobiDB-lite"/>
    </source>
</evidence>
<keyword evidence="8" id="KW-1185">Reference proteome</keyword>
<name>A0A368XX09_9BURK</name>
<keyword evidence="3 7" id="KW-0378">Hydrolase</keyword>
<comment type="caution">
    <text evidence="7">The sequence shown here is derived from an EMBL/GenBank/DDBJ whole genome shotgun (WGS) entry which is preliminary data.</text>
</comment>
<dbReference type="PANTHER" id="PTHR42978">
    <property type="entry name" value="QUORUM-QUENCHING LACTONASE YTNP-RELATED-RELATED"/>
    <property type="match status" value="1"/>
</dbReference>
<dbReference type="InterPro" id="IPR036866">
    <property type="entry name" value="RibonucZ/Hydroxyglut_hydro"/>
</dbReference>
<comment type="similarity">
    <text evidence="1">Belongs to the metallo-beta-lactamase superfamily.</text>
</comment>
<dbReference type="EMBL" id="QPJK01000003">
    <property type="protein sequence ID" value="RCW72502.1"/>
    <property type="molecule type" value="Genomic_DNA"/>
</dbReference>
<feature type="compositionally biased region" description="Pro residues" evidence="5">
    <location>
        <begin position="288"/>
        <end position="301"/>
    </location>
</feature>
<reference evidence="7 8" key="1">
    <citation type="submission" date="2018-07" db="EMBL/GenBank/DDBJ databases">
        <title>Genomic Encyclopedia of Type Strains, Phase IV (KMG-IV): sequencing the most valuable type-strain genomes for metagenomic binning, comparative biology and taxonomic classification.</title>
        <authorList>
            <person name="Goeker M."/>
        </authorList>
    </citation>
    <scope>NUCLEOTIDE SEQUENCE [LARGE SCALE GENOMIC DNA]</scope>
    <source>
        <strain evidence="7 8">DSM 21634</strain>
    </source>
</reference>
<dbReference type="Proteomes" id="UP000252884">
    <property type="component" value="Unassembled WGS sequence"/>
</dbReference>
<evidence type="ECO:0000256" key="4">
    <source>
        <dbReference type="ARBA" id="ARBA00022833"/>
    </source>
</evidence>
<evidence type="ECO:0000256" key="1">
    <source>
        <dbReference type="ARBA" id="ARBA00007749"/>
    </source>
</evidence>
<evidence type="ECO:0000256" key="2">
    <source>
        <dbReference type="ARBA" id="ARBA00022723"/>
    </source>
</evidence>
<evidence type="ECO:0000313" key="8">
    <source>
        <dbReference type="Proteomes" id="UP000252884"/>
    </source>
</evidence>
<gene>
    <name evidence="7" type="ORF">DES41_103107</name>
</gene>
<keyword evidence="4" id="KW-0862">Zinc</keyword>
<dbReference type="RefSeq" id="WP_114467930.1">
    <property type="nucleotide sequence ID" value="NZ_QPJK01000003.1"/>
</dbReference>
<evidence type="ECO:0000256" key="3">
    <source>
        <dbReference type="ARBA" id="ARBA00022801"/>
    </source>
</evidence>
<dbReference type="SUPFAM" id="SSF56281">
    <property type="entry name" value="Metallo-hydrolase/oxidoreductase"/>
    <property type="match status" value="1"/>
</dbReference>
<dbReference type="PANTHER" id="PTHR42978:SF3">
    <property type="entry name" value="BLR3078 PROTEIN"/>
    <property type="match status" value="1"/>
</dbReference>
<dbReference type="OrthoDB" id="5443440at2"/>
<dbReference type="AlphaFoldDB" id="A0A368XX09"/>
<dbReference type="GO" id="GO:0016787">
    <property type="term" value="F:hydrolase activity"/>
    <property type="evidence" value="ECO:0007669"/>
    <property type="project" value="UniProtKB-KW"/>
</dbReference>
<sequence>MRIHHLNCITACPLGGHLMDGQRGGALTRAQLCCHCLLLETSDGLVLVDTGYGLRDVHDPHNRLSPFFLRLMAPALREEMTALRQIERLGLDPLDVRHIVLTHLDFDHAGGLDDFPQARVHMLRAERDDAVAQASWLDRQRYRPQQWGYQRRWQVYEGNEGEPWFGFRCVRALSGLPPEVLLVPLPGHTLGHAGVAVQTGGRWLLLTGDAYFHHGEMHRDRPWCPPGLRLYQTVMEKDRRARLENQQRLRELRNRSEAAVTVFCAHDRQEFELLAGRAIEAPAMPATPATPPGPPTPAGRP</sequence>
<dbReference type="Gene3D" id="3.60.15.10">
    <property type="entry name" value="Ribonuclease Z/Hydroxyacylglutathione hydrolase-like"/>
    <property type="match status" value="1"/>
</dbReference>
<keyword evidence="2" id="KW-0479">Metal-binding</keyword>
<organism evidence="7 8">
    <name type="scientific">Pseudorhodoferax soli</name>
    <dbReference type="NCBI Taxonomy" id="545864"/>
    <lineage>
        <taxon>Bacteria</taxon>
        <taxon>Pseudomonadati</taxon>
        <taxon>Pseudomonadota</taxon>
        <taxon>Betaproteobacteria</taxon>
        <taxon>Burkholderiales</taxon>
        <taxon>Comamonadaceae</taxon>
    </lineage>
</organism>
<accession>A0A368XX09</accession>
<dbReference type="GO" id="GO:0046872">
    <property type="term" value="F:metal ion binding"/>
    <property type="evidence" value="ECO:0007669"/>
    <property type="project" value="UniProtKB-KW"/>
</dbReference>
<dbReference type="CDD" id="cd07742">
    <property type="entry name" value="metallo-hydrolase-like_MBL-fold"/>
    <property type="match status" value="1"/>
</dbReference>
<protein>
    <submittedName>
        <fullName evidence="7">Glyoxylase-like metal-dependent hydrolase (Beta-lactamase superfamily II)</fullName>
    </submittedName>
</protein>
<feature type="domain" description="Metallo-beta-lactamase" evidence="6">
    <location>
        <begin position="33"/>
        <end position="266"/>
    </location>
</feature>
<dbReference type="InterPro" id="IPR051013">
    <property type="entry name" value="MBL_superfamily_lactonases"/>
</dbReference>
<dbReference type="Pfam" id="PF00753">
    <property type="entry name" value="Lactamase_B"/>
    <property type="match status" value="1"/>
</dbReference>
<feature type="region of interest" description="Disordered" evidence="5">
    <location>
        <begin position="282"/>
        <end position="301"/>
    </location>
</feature>
<evidence type="ECO:0000313" key="7">
    <source>
        <dbReference type="EMBL" id="RCW72502.1"/>
    </source>
</evidence>
<dbReference type="InterPro" id="IPR001279">
    <property type="entry name" value="Metallo-B-lactamas"/>
</dbReference>
<proteinExistence type="inferred from homology"/>
<dbReference type="SMART" id="SM00849">
    <property type="entry name" value="Lactamase_B"/>
    <property type="match status" value="1"/>
</dbReference>
<evidence type="ECO:0000259" key="6">
    <source>
        <dbReference type="SMART" id="SM00849"/>
    </source>
</evidence>